<dbReference type="InterPro" id="IPR036397">
    <property type="entry name" value="RNaseH_sf"/>
</dbReference>
<dbReference type="GO" id="GO:0003676">
    <property type="term" value="F:nucleic acid binding"/>
    <property type="evidence" value="ECO:0007669"/>
    <property type="project" value="InterPro"/>
</dbReference>
<dbReference type="Pfam" id="PF01612">
    <property type="entry name" value="DNA_pol_A_exo1"/>
    <property type="match status" value="1"/>
</dbReference>
<evidence type="ECO:0000259" key="12">
    <source>
        <dbReference type="SMART" id="SM00829"/>
    </source>
</evidence>
<evidence type="ECO:0000256" key="2">
    <source>
        <dbReference type="ARBA" id="ARBA00004141"/>
    </source>
</evidence>
<dbReference type="PANTHER" id="PTHR42683">
    <property type="entry name" value="ALDEHYDE REDUCTASE"/>
    <property type="match status" value="1"/>
</dbReference>
<feature type="domain" description="Enoyl reductase (ER)" evidence="12">
    <location>
        <begin position="1916"/>
        <end position="2233"/>
    </location>
</feature>
<evidence type="ECO:0000256" key="5">
    <source>
        <dbReference type="ARBA" id="ARBA00022833"/>
    </source>
</evidence>
<keyword evidence="4 9" id="KW-0479">Metal-binding</keyword>
<dbReference type="SUPFAM" id="SSF50978">
    <property type="entry name" value="WD40 repeat-like"/>
    <property type="match status" value="2"/>
</dbReference>
<dbReference type="GO" id="GO:0008408">
    <property type="term" value="F:3'-5' exonuclease activity"/>
    <property type="evidence" value="ECO:0007669"/>
    <property type="project" value="InterPro"/>
</dbReference>
<reference evidence="13" key="1">
    <citation type="submission" date="2021-02" db="EMBL/GenBank/DDBJ databases">
        <authorList>
            <person name="Nowell W R."/>
        </authorList>
    </citation>
    <scope>NUCLEOTIDE SEQUENCE</scope>
</reference>
<protein>
    <recommendedName>
        <fullName evidence="12">Enoyl reductase (ER) domain-containing protein</fullName>
    </recommendedName>
</protein>
<keyword evidence="5 9" id="KW-0862">Zinc</keyword>
<accession>A0A820IUZ2</accession>
<dbReference type="Pfam" id="PF01529">
    <property type="entry name" value="DHHC"/>
    <property type="match status" value="1"/>
</dbReference>
<feature type="region of interest" description="Disordered" evidence="10">
    <location>
        <begin position="1"/>
        <end position="27"/>
    </location>
</feature>
<name>A0A820IUZ2_9BILA</name>
<dbReference type="InterPro" id="IPR011032">
    <property type="entry name" value="GroES-like_sf"/>
</dbReference>
<evidence type="ECO:0000256" key="4">
    <source>
        <dbReference type="ARBA" id="ARBA00022723"/>
    </source>
</evidence>
<evidence type="ECO:0000256" key="8">
    <source>
        <dbReference type="ARBA" id="ARBA00023136"/>
    </source>
</evidence>
<dbReference type="Proteomes" id="UP000663851">
    <property type="component" value="Unassembled WGS sequence"/>
</dbReference>
<dbReference type="InterPro" id="IPR002562">
    <property type="entry name" value="3'-5'_exonuclease_dom"/>
</dbReference>
<evidence type="ECO:0000256" key="9">
    <source>
        <dbReference type="RuleBase" id="RU361277"/>
    </source>
</evidence>
<dbReference type="InterPro" id="IPR015943">
    <property type="entry name" value="WD40/YVTN_repeat-like_dom_sf"/>
</dbReference>
<evidence type="ECO:0000256" key="10">
    <source>
        <dbReference type="SAM" id="MobiDB-lite"/>
    </source>
</evidence>
<dbReference type="Pfam" id="PF00400">
    <property type="entry name" value="WD40"/>
    <property type="match status" value="2"/>
</dbReference>
<dbReference type="SUPFAM" id="SSF51735">
    <property type="entry name" value="NAD(P)-binding Rossmann-fold domains"/>
    <property type="match status" value="2"/>
</dbReference>
<organism evidence="13 14">
    <name type="scientific">Rotaria socialis</name>
    <dbReference type="NCBI Taxonomy" id="392032"/>
    <lineage>
        <taxon>Eukaryota</taxon>
        <taxon>Metazoa</taxon>
        <taxon>Spiralia</taxon>
        <taxon>Gnathifera</taxon>
        <taxon>Rotifera</taxon>
        <taxon>Eurotatoria</taxon>
        <taxon>Bdelloidea</taxon>
        <taxon>Philodinida</taxon>
        <taxon>Philodinidae</taxon>
        <taxon>Rotaria</taxon>
    </lineage>
</organism>
<dbReference type="InterPro" id="IPR020843">
    <property type="entry name" value="ER"/>
</dbReference>
<dbReference type="GO" id="GO:0006139">
    <property type="term" value="P:nucleobase-containing compound metabolic process"/>
    <property type="evidence" value="ECO:0007669"/>
    <property type="project" value="InterPro"/>
</dbReference>
<dbReference type="Gene3D" id="3.40.50.720">
    <property type="entry name" value="NAD(P)-binding Rossmann-like Domain"/>
    <property type="match status" value="2"/>
</dbReference>
<evidence type="ECO:0000256" key="1">
    <source>
        <dbReference type="ARBA" id="ARBA00001947"/>
    </source>
</evidence>
<dbReference type="Gene3D" id="3.90.180.10">
    <property type="entry name" value="Medium-chain alcohol dehydrogenases, catalytic domain"/>
    <property type="match status" value="2"/>
</dbReference>
<dbReference type="GO" id="GO:0016409">
    <property type="term" value="F:palmitoyltransferase activity"/>
    <property type="evidence" value="ECO:0007669"/>
    <property type="project" value="InterPro"/>
</dbReference>
<dbReference type="InterPro" id="IPR036291">
    <property type="entry name" value="NAD(P)-bd_dom_sf"/>
</dbReference>
<dbReference type="InterPro" id="IPR002328">
    <property type="entry name" value="ADH_Zn_CS"/>
</dbReference>
<dbReference type="InterPro" id="IPR036322">
    <property type="entry name" value="WD40_repeat_dom_sf"/>
</dbReference>
<dbReference type="InterPro" id="IPR013154">
    <property type="entry name" value="ADH-like_N"/>
</dbReference>
<proteinExistence type="inferred from homology"/>
<comment type="caution">
    <text evidence="13">The sequence shown here is derived from an EMBL/GenBank/DDBJ whole genome shotgun (WGS) entry which is preliminary data.</text>
</comment>
<comment type="cofactor">
    <cofactor evidence="1 9">
        <name>Zn(2+)</name>
        <dbReference type="ChEBI" id="CHEBI:29105"/>
    </cofactor>
</comment>
<dbReference type="Gene3D" id="3.30.420.10">
    <property type="entry name" value="Ribonuclease H-like superfamily/Ribonuclease H"/>
    <property type="match status" value="1"/>
</dbReference>
<evidence type="ECO:0000256" key="11">
    <source>
        <dbReference type="SAM" id="Phobius"/>
    </source>
</evidence>
<dbReference type="SMART" id="SM00829">
    <property type="entry name" value="PKS_ER"/>
    <property type="match status" value="1"/>
</dbReference>
<dbReference type="GO" id="GO:0016616">
    <property type="term" value="F:oxidoreductase activity, acting on the CH-OH group of donors, NAD or NADP as acceptor"/>
    <property type="evidence" value="ECO:0007669"/>
    <property type="project" value="InterPro"/>
</dbReference>
<comment type="subcellular location">
    <subcellularLocation>
        <location evidence="2">Membrane</location>
        <topology evidence="2">Multi-pass membrane protein</topology>
    </subcellularLocation>
</comment>
<evidence type="ECO:0000313" key="14">
    <source>
        <dbReference type="Proteomes" id="UP000663851"/>
    </source>
</evidence>
<feature type="transmembrane region" description="Helical" evidence="11">
    <location>
        <begin position="1794"/>
        <end position="1817"/>
    </location>
</feature>
<dbReference type="Pfam" id="PF00107">
    <property type="entry name" value="ADH_zinc_N"/>
    <property type="match status" value="2"/>
</dbReference>
<sequence length="2655" mass="303584">MNFESDDTDNDENILFDNDSSTDDSEHIKNHKNVSIDQQKKSSSTQSNSSYNFSNYLEIYERIYKFYCQDEHKQWQPLFTDIIKQSSTPYQTLYMFLDHTISTTNSKKHKMVLPFIEQFKQIKLFDKNIELDDTIKYNILLKICRRCIFSQLEAIIDIFDLRAIENQTMATNFINEQIEQHQDITFIAHMTKLLRLLESDAIPLEKIIIPLVLKSQWETIKFIVEDNKLFQRKLLQTVDSLISIDQLVARRLLAQYSINLNGNYIDVHILKRAARKLLKQYNFDLNDFPNLAMHEKLSFLKTLFVRKYLEAKRGGGNNNDEDDDQSWNEQIKELINDNRDLKMKLIDLFIDYTDIDSGYEWARFYDLEDFEIPEQIRIRRKEILNGATITRSMCLKPSIWSTKQFTDETYKPTVLLSDIIYVELDSDVDPFLSRFECARCSVGSHLPFVGFDCETFMDPTQRTLNSQIVSTLQLASLLPSRNQYLYGIFDMLALRLQFDIKSLAELAQRMFCSHDFILLTYNYACDTSSLIENYPSMNDALLQGTAVIDLFRVQQYILENWPQIFPYYDALLNSKSRGLSELVRLCFGNPLDKSMQTSDWRKRPLKQAQLIYSVLDARVLVDVALLIEKRAHSLSIPWSWSNFKGYVWTNKAFKKRIGTGPYVLAFDLTTNQQLLQKKILVDSIVHGFETRQITKENDDSSYVIVVFGQRTFSIIQWSSIFPSLLTTIIPQIQCPSWIVSALIVDLDPLIQSFTVLFGTALNQIYRYNNSLELIQSFKYTTLYSSCLFRHMNGSIIFAAGTVFGELILYEQESNDHFHEKSTISDHNGAIFSITYHDNLLCTVGDDRTVKLYRFHDNLELLASFFAHEARIWQSCLTSKHILTCGEDSSIRLWSHKSTGEMLRCFSVHRCKSAWCMDILRDNDDNKPLIIISGWSDGGVRRYHPDDVPIDSVENILLNQIAVNDYPRNVIFLNSLKMIVQMNGGQLLKIDNQNVTSFYDGRNSLKNGYAKMCVASDGNQYIAIGSLDGFVFIFNQNGIIINQFQIDSNKNNKILQILWLNNTLSSKLLVCVPDGIMFIYNITNQPATVDHCLEVLPDFEQRWPNTCLHLDKYNLLLIGDRQGNILSYDLNNQLNCSIYQRFERLHGINGTSSIDIDENTNLIRSCGRDGYINIFSINAEERKLLHQSTFTITSDITWLDRFINFPSLITCFTTNNFSLYTLDDQTKRRLMHVECGGGHRNHDFFIEKNLDAYFVYIRNKQVFLARKNLTRILNEETCLSKIPPTHGTEIRCVKLFQSNNRVYMTTGSEDTQIKLFTFQVGKSNPQCEHVSTLQSHLSAVCDIVVIDNLFFSCGARAQIFSWQMKSNIVVRSGYFMLHPLRRRHGGGGGGNINDENKKDNSDDDHGLDVRFTSIAAISAAAENGNYLLFVTASDAVLRIFRYTLSSNRFTLLRTSSHSEYCQLRVKVYSTRHIAFVSSTDGLLCAYDFSSLDNTIPSTSLKVHQSGINDFDLIEINENNSLRLASVGDDGSVHVSIFDINNWSWKREYLKDHFHQSPATGIRFINSTMFVSIGIDQRLKLWTIKNDEQVLELTKNYLVDIRDILSMDMIFCDEKNEFIIVVAGAGVQTIQFDLKNYLRTAFYDESNYLYCFAYGLVAYLSLLFYFMTCYTDPGYVPYKRVPDWTGAMTEESDDDNEGEEQQTSANSNQHLRKCLLCNIEQPLRSRHCDYCNRCVLKYDHHCPYLETCIGEHNHRYFWYFLLTTDILIIWSMMLCSRSFVPFSDWSSWLHINKFRLFAMHVLIISLGATTTLFCIHSYFALTNSTTWERVSRHRITYLNRLPDEDLNPFHQGYCHNFFCSFLCHRIKEQQWDVVYKKRVEEHVTLNISTTDNKADSTVVSNVVTHADPIASKGFAVDSSTSPFKLFEFERRVPKADDVFIRIHYCGICHSDIHQAKNEWHNSRYPMIPGHEITGVVEQVGSSVKKFRVGDNVGIGCMVDSCLSCNSCKKDLEQHCPDTCYSYNSTELDKVTPTYGGYSNFITVKEHFVCKIPKNLPLDAAAPLLCAGITTYSPLRQYNVGKNTRLGVIGLGGLGHMAVKFGVAMGAHVTVISTSESKRDDATKLGAKSFLVSKDEEQLKSVKDSFDFILDSVSAPHDVAGMISLLKFNGVYCIVGAPPKPLEIPSILFITKRVIFTGSLIGGMKETQEMLDFCGKHGITCDIEKMEASPETLQVAYERTLKSDVKYRFVLDMLNSFKYIHGGDINDDNNFESSIAAEGYVINSVSAPLQLFTFERRLPNHDDVLIRIYYCGICHTDIHQWQNNWEHSNYPLVAGHEITGVVERVGSNVKRFRIGDRVGVGFIVDSCLSCKNCENNLEQHCPDVSYTCNGTELDKVTPTYGGYSNFITVKEHFVCKIPKNLPLDAAAPLLCAGITTYSPLRQYNVEHFVCKIPKNLPLDAAAPLLCAGITTYSPLRQYNVGKNTRLGVIGLGGLGHMAVKFGVAMGAHVTVISRSRSKCFDAVKLGAKAFIYSKDEEKLKLADDSFDFIMDTTSAAHNVVAMMNMLAFKGVYCMVGASPKSVEIAPFLLIAKRPIITGSLIGGMKETQEMLDFCSKHEITCEIEKIEATPKQIQMAYDRILKSKIRFRFVLDIINSFK</sequence>
<dbReference type="InterPro" id="IPR012337">
    <property type="entry name" value="RNaseH-like_sf"/>
</dbReference>
<dbReference type="InterPro" id="IPR047109">
    <property type="entry name" value="CAD-like"/>
</dbReference>
<evidence type="ECO:0000313" key="13">
    <source>
        <dbReference type="EMBL" id="CAF4313523.1"/>
    </source>
</evidence>
<dbReference type="InterPro" id="IPR011048">
    <property type="entry name" value="Haem_d1_sf"/>
</dbReference>
<feature type="transmembrane region" description="Helical" evidence="11">
    <location>
        <begin position="1754"/>
        <end position="1773"/>
    </location>
</feature>
<dbReference type="InterPro" id="IPR001594">
    <property type="entry name" value="Palmitoyltrfase_DHHC"/>
</dbReference>
<dbReference type="SUPFAM" id="SSF51004">
    <property type="entry name" value="C-terminal (heme d1) domain of cytochrome cd1-nitrite reductase"/>
    <property type="match status" value="1"/>
</dbReference>
<keyword evidence="3 11" id="KW-0812">Transmembrane</keyword>
<keyword evidence="6 11" id="KW-1133">Transmembrane helix</keyword>
<dbReference type="FunFam" id="3.40.50.720:FF:000022">
    <property type="entry name" value="Cinnamyl alcohol dehydrogenase"/>
    <property type="match status" value="2"/>
</dbReference>
<dbReference type="Gene3D" id="2.130.10.10">
    <property type="entry name" value="YVTN repeat-like/Quinoprotein amine dehydrogenase"/>
    <property type="match status" value="4"/>
</dbReference>
<dbReference type="GO" id="GO:0016020">
    <property type="term" value="C:membrane"/>
    <property type="evidence" value="ECO:0007669"/>
    <property type="project" value="UniProtKB-SubCell"/>
</dbReference>
<evidence type="ECO:0000256" key="6">
    <source>
        <dbReference type="ARBA" id="ARBA00022989"/>
    </source>
</evidence>
<feature type="compositionally biased region" description="Acidic residues" evidence="10">
    <location>
        <begin position="1"/>
        <end position="14"/>
    </location>
</feature>
<dbReference type="InterPro" id="IPR001680">
    <property type="entry name" value="WD40_rpt"/>
</dbReference>
<dbReference type="GO" id="GO:0008270">
    <property type="term" value="F:zinc ion binding"/>
    <property type="evidence" value="ECO:0007669"/>
    <property type="project" value="InterPro"/>
</dbReference>
<feature type="transmembrane region" description="Helical" evidence="11">
    <location>
        <begin position="1646"/>
        <end position="1665"/>
    </location>
</feature>
<dbReference type="CDD" id="cd05283">
    <property type="entry name" value="CAD1"/>
    <property type="match status" value="2"/>
</dbReference>
<dbReference type="Pfam" id="PF08240">
    <property type="entry name" value="ADH_N"/>
    <property type="match status" value="2"/>
</dbReference>
<keyword evidence="8 11" id="KW-0472">Membrane</keyword>
<evidence type="ECO:0000256" key="7">
    <source>
        <dbReference type="ARBA" id="ARBA00023002"/>
    </source>
</evidence>
<dbReference type="SMART" id="SM00320">
    <property type="entry name" value="WD40"/>
    <property type="match status" value="11"/>
</dbReference>
<dbReference type="EMBL" id="CAJOBO010000933">
    <property type="protein sequence ID" value="CAF4313523.1"/>
    <property type="molecule type" value="Genomic_DNA"/>
</dbReference>
<comment type="similarity">
    <text evidence="9">Belongs to the zinc-containing alcohol dehydrogenase family.</text>
</comment>
<dbReference type="PROSITE" id="PS00059">
    <property type="entry name" value="ADH_ZINC"/>
    <property type="match status" value="2"/>
</dbReference>
<evidence type="ECO:0000256" key="3">
    <source>
        <dbReference type="ARBA" id="ARBA00022692"/>
    </source>
</evidence>
<dbReference type="InterPro" id="IPR013149">
    <property type="entry name" value="ADH-like_C"/>
</dbReference>
<gene>
    <name evidence="13" type="ORF">HFQ381_LOCUS14345</name>
</gene>
<keyword evidence="7" id="KW-0560">Oxidoreductase</keyword>
<dbReference type="SUPFAM" id="SSF53098">
    <property type="entry name" value="Ribonuclease H-like"/>
    <property type="match status" value="1"/>
</dbReference>
<dbReference type="PROSITE" id="PS50216">
    <property type="entry name" value="DHHC"/>
    <property type="match status" value="1"/>
</dbReference>
<dbReference type="SUPFAM" id="SSF50129">
    <property type="entry name" value="GroES-like"/>
    <property type="match status" value="2"/>
</dbReference>